<comment type="caution">
    <text evidence="1">The sequence shown here is derived from an EMBL/GenBank/DDBJ whole genome shotgun (WGS) entry which is preliminary data.</text>
</comment>
<accession>A0ABQ7XJ00</accession>
<evidence type="ECO:0000313" key="2">
    <source>
        <dbReference type="Proteomes" id="UP000824890"/>
    </source>
</evidence>
<organism evidence="1 2">
    <name type="scientific">Brassica napus</name>
    <name type="common">Rape</name>
    <dbReference type="NCBI Taxonomy" id="3708"/>
    <lineage>
        <taxon>Eukaryota</taxon>
        <taxon>Viridiplantae</taxon>
        <taxon>Streptophyta</taxon>
        <taxon>Embryophyta</taxon>
        <taxon>Tracheophyta</taxon>
        <taxon>Spermatophyta</taxon>
        <taxon>Magnoliopsida</taxon>
        <taxon>eudicotyledons</taxon>
        <taxon>Gunneridae</taxon>
        <taxon>Pentapetalae</taxon>
        <taxon>rosids</taxon>
        <taxon>malvids</taxon>
        <taxon>Brassicales</taxon>
        <taxon>Brassicaceae</taxon>
        <taxon>Brassiceae</taxon>
        <taxon>Brassica</taxon>
    </lineage>
</organism>
<dbReference type="Proteomes" id="UP000824890">
    <property type="component" value="Unassembled WGS sequence"/>
</dbReference>
<evidence type="ECO:0000313" key="1">
    <source>
        <dbReference type="EMBL" id="KAH0855192.1"/>
    </source>
</evidence>
<keyword evidence="2" id="KW-1185">Reference proteome</keyword>
<gene>
    <name evidence="1" type="ORF">HID58_020419</name>
</gene>
<name>A0ABQ7XJ00_BRANA</name>
<sequence length="111" mass="12337">MNCTLVSFLFCKEKGNFEKPPWLTIAHPSSSEALMLLVTGTSFEYFHGSRAELSKRLHNGSCVGMIKDGSYQQKTSPRRSRLNQVPFDMHRAISEGLTPSDVGKTQPACDT</sequence>
<protein>
    <submittedName>
        <fullName evidence="1">Uncharacterized protein</fullName>
    </submittedName>
</protein>
<dbReference type="EMBL" id="JAGKQM010000138">
    <property type="protein sequence ID" value="KAH0855192.1"/>
    <property type="molecule type" value="Genomic_DNA"/>
</dbReference>
<reference evidence="1 2" key="1">
    <citation type="submission" date="2021-05" db="EMBL/GenBank/DDBJ databases">
        <title>Genome Assembly of Synthetic Allotetraploid Brassica napus Reveals Homoeologous Exchanges between Subgenomes.</title>
        <authorList>
            <person name="Davis J.T."/>
        </authorList>
    </citation>
    <scope>NUCLEOTIDE SEQUENCE [LARGE SCALE GENOMIC DNA]</scope>
    <source>
        <strain evidence="2">cv. Da-Ae</strain>
        <tissue evidence="1">Seedling</tissue>
    </source>
</reference>
<proteinExistence type="predicted"/>